<comment type="caution">
    <text evidence="1">The sequence shown here is derived from an EMBL/GenBank/DDBJ whole genome shotgun (WGS) entry which is preliminary data.</text>
</comment>
<dbReference type="Proteomes" id="UP000765509">
    <property type="component" value="Unassembled WGS sequence"/>
</dbReference>
<proteinExistence type="predicted"/>
<evidence type="ECO:0000313" key="2">
    <source>
        <dbReference type="Proteomes" id="UP000765509"/>
    </source>
</evidence>
<dbReference type="OrthoDB" id="3233403at2759"/>
<sequence length="98" mass="10659">MQGLTIKDKGGITLYRLGHGTSYDTVEHVFNVGKATACQVSQAMVQAILVALHDSTIIFPDSDDVEKWAEIEGKFRQRQGLMNIIGAIDGAHIPILPP</sequence>
<dbReference type="AlphaFoldDB" id="A0A9Q3H938"/>
<dbReference type="EMBL" id="AVOT02013317">
    <property type="protein sequence ID" value="MBW0495852.1"/>
    <property type="molecule type" value="Genomic_DNA"/>
</dbReference>
<evidence type="ECO:0008006" key="3">
    <source>
        <dbReference type="Google" id="ProtNLM"/>
    </source>
</evidence>
<protein>
    <recommendedName>
        <fullName evidence="3">DDE Tnp4 domain-containing protein</fullName>
    </recommendedName>
</protein>
<keyword evidence="2" id="KW-1185">Reference proteome</keyword>
<organism evidence="1 2">
    <name type="scientific">Austropuccinia psidii MF-1</name>
    <dbReference type="NCBI Taxonomy" id="1389203"/>
    <lineage>
        <taxon>Eukaryota</taxon>
        <taxon>Fungi</taxon>
        <taxon>Dikarya</taxon>
        <taxon>Basidiomycota</taxon>
        <taxon>Pucciniomycotina</taxon>
        <taxon>Pucciniomycetes</taxon>
        <taxon>Pucciniales</taxon>
        <taxon>Sphaerophragmiaceae</taxon>
        <taxon>Austropuccinia</taxon>
    </lineage>
</organism>
<evidence type="ECO:0000313" key="1">
    <source>
        <dbReference type="EMBL" id="MBW0495852.1"/>
    </source>
</evidence>
<accession>A0A9Q3H938</accession>
<gene>
    <name evidence="1" type="ORF">O181_035567</name>
</gene>
<reference evidence="1" key="1">
    <citation type="submission" date="2021-03" db="EMBL/GenBank/DDBJ databases">
        <title>Draft genome sequence of rust myrtle Austropuccinia psidii MF-1, a brazilian biotype.</title>
        <authorList>
            <person name="Quecine M.C."/>
            <person name="Pachon D.M.R."/>
            <person name="Bonatelli M.L."/>
            <person name="Correr F.H."/>
            <person name="Franceschini L.M."/>
            <person name="Leite T.F."/>
            <person name="Margarido G.R.A."/>
            <person name="Almeida C.A."/>
            <person name="Ferrarezi J.A."/>
            <person name="Labate C.A."/>
        </authorList>
    </citation>
    <scope>NUCLEOTIDE SEQUENCE</scope>
    <source>
        <strain evidence="1">MF-1</strain>
    </source>
</reference>
<name>A0A9Q3H938_9BASI</name>